<dbReference type="GO" id="GO:0007165">
    <property type="term" value="P:signal transduction"/>
    <property type="evidence" value="ECO:0007669"/>
    <property type="project" value="TreeGrafter"/>
</dbReference>
<reference evidence="6 7" key="2">
    <citation type="submission" date="2018-11" db="EMBL/GenBank/DDBJ databases">
        <authorList>
            <consortium name="Pathogen Informatics"/>
        </authorList>
    </citation>
    <scope>NUCLEOTIDE SEQUENCE [LARGE SCALE GENOMIC DNA]</scope>
</reference>
<evidence type="ECO:0000256" key="4">
    <source>
        <dbReference type="ARBA" id="ARBA00023136"/>
    </source>
</evidence>
<dbReference type="PANTHER" id="PTHR44755">
    <property type="entry name" value="NATRIURETIC PEPTIDE RECEPTOR 3-RELATED"/>
    <property type="match status" value="1"/>
</dbReference>
<comment type="subcellular location">
    <subcellularLocation>
        <location evidence="1">Membrane</location>
    </subcellularLocation>
</comment>
<keyword evidence="3" id="KW-1133">Transmembrane helix</keyword>
<evidence type="ECO:0000313" key="6">
    <source>
        <dbReference type="EMBL" id="VDL84105.1"/>
    </source>
</evidence>
<feature type="domain" description="Receptor ligand binding region" evidence="5">
    <location>
        <begin position="24"/>
        <end position="120"/>
    </location>
</feature>
<keyword evidence="7" id="KW-1185">Reference proteome</keyword>
<dbReference type="STRING" id="27835.A0A0N4YSZ5"/>
<sequence length="125" mass="13750">MQSFKNSQFPRYTEYVGFKESIGALLLAVDKIREKHLLDDYALKIIIRNDDCQEVLAIGKAVELVTTANVDVIIGPTCNAPAVAVSVMSSYFNVPNYVWGLTTTNELALDKRSSTVTSLAANYIS</sequence>
<keyword evidence="4" id="KW-0472">Membrane</keyword>
<organism evidence="8">
    <name type="scientific">Nippostrongylus brasiliensis</name>
    <name type="common">Rat hookworm</name>
    <dbReference type="NCBI Taxonomy" id="27835"/>
    <lineage>
        <taxon>Eukaryota</taxon>
        <taxon>Metazoa</taxon>
        <taxon>Ecdysozoa</taxon>
        <taxon>Nematoda</taxon>
        <taxon>Chromadorea</taxon>
        <taxon>Rhabditida</taxon>
        <taxon>Rhabditina</taxon>
        <taxon>Rhabditomorpha</taxon>
        <taxon>Strongyloidea</taxon>
        <taxon>Heligmosomidae</taxon>
        <taxon>Nippostrongylus</taxon>
    </lineage>
</organism>
<name>A0A0N4YSZ5_NIPBR</name>
<accession>A0A0N4YSZ5</accession>
<dbReference type="InterPro" id="IPR001828">
    <property type="entry name" value="ANF_lig-bd_rcpt"/>
</dbReference>
<dbReference type="GO" id="GO:0038023">
    <property type="term" value="F:signaling receptor activity"/>
    <property type="evidence" value="ECO:0007669"/>
    <property type="project" value="TreeGrafter"/>
</dbReference>
<reference evidence="8" key="1">
    <citation type="submission" date="2017-02" db="UniProtKB">
        <authorList>
            <consortium name="WormBaseParasite"/>
        </authorList>
    </citation>
    <scope>IDENTIFICATION</scope>
</reference>
<dbReference type="Proteomes" id="UP000271162">
    <property type="component" value="Unassembled WGS sequence"/>
</dbReference>
<dbReference type="Gene3D" id="3.40.50.2300">
    <property type="match status" value="1"/>
</dbReference>
<keyword evidence="2" id="KW-0812">Transmembrane</keyword>
<dbReference type="WBParaSite" id="NBR_0002036701-mRNA-1">
    <property type="protein sequence ID" value="NBR_0002036701-mRNA-1"/>
    <property type="gene ID" value="NBR_0002036701"/>
</dbReference>
<protein>
    <submittedName>
        <fullName evidence="8">ANF_receptor domain-containing protein</fullName>
    </submittedName>
</protein>
<dbReference type="PANTHER" id="PTHR44755:SF8">
    <property type="entry name" value="RECEPTOR LIGAND BINDING REGION DOMAIN-CONTAINING PROTEIN"/>
    <property type="match status" value="1"/>
</dbReference>
<proteinExistence type="predicted"/>
<dbReference type="Pfam" id="PF01094">
    <property type="entry name" value="ANF_receptor"/>
    <property type="match status" value="1"/>
</dbReference>
<dbReference type="GO" id="GO:0017046">
    <property type="term" value="F:peptide hormone binding"/>
    <property type="evidence" value="ECO:0007669"/>
    <property type="project" value="TreeGrafter"/>
</dbReference>
<evidence type="ECO:0000313" key="8">
    <source>
        <dbReference type="WBParaSite" id="NBR_0002036701-mRNA-1"/>
    </source>
</evidence>
<dbReference type="OMA" id="FPRYTEY"/>
<gene>
    <name evidence="6" type="ORF">NBR_LOCUS20368</name>
</gene>
<dbReference type="AlphaFoldDB" id="A0A0N4YSZ5"/>
<evidence type="ECO:0000313" key="7">
    <source>
        <dbReference type="Proteomes" id="UP000271162"/>
    </source>
</evidence>
<dbReference type="EMBL" id="UYSL01025072">
    <property type="protein sequence ID" value="VDL84105.1"/>
    <property type="molecule type" value="Genomic_DNA"/>
</dbReference>
<dbReference type="InterPro" id="IPR052612">
    <property type="entry name" value="ANP_Clearance_Receptor"/>
</dbReference>
<dbReference type="InterPro" id="IPR028082">
    <property type="entry name" value="Peripla_BP_I"/>
</dbReference>
<evidence type="ECO:0000256" key="2">
    <source>
        <dbReference type="ARBA" id="ARBA00022692"/>
    </source>
</evidence>
<dbReference type="GO" id="GO:0016020">
    <property type="term" value="C:membrane"/>
    <property type="evidence" value="ECO:0007669"/>
    <property type="project" value="UniProtKB-SubCell"/>
</dbReference>
<evidence type="ECO:0000256" key="1">
    <source>
        <dbReference type="ARBA" id="ARBA00004370"/>
    </source>
</evidence>
<evidence type="ECO:0000256" key="3">
    <source>
        <dbReference type="ARBA" id="ARBA00022989"/>
    </source>
</evidence>
<dbReference type="SUPFAM" id="SSF53822">
    <property type="entry name" value="Periplasmic binding protein-like I"/>
    <property type="match status" value="1"/>
</dbReference>
<evidence type="ECO:0000259" key="5">
    <source>
        <dbReference type="Pfam" id="PF01094"/>
    </source>
</evidence>